<dbReference type="EMBL" id="JAGKTC010000001">
    <property type="protein sequence ID" value="MBP3983287.1"/>
    <property type="molecule type" value="Genomic_DNA"/>
</dbReference>
<sequence>MSTETKTPLEQVNDSLNQLREMRHYAKNYVEQLTAQWLLFDGELKKFGQADAIEALMTRQSELHDALEQQISALEELAGQLQPAPQETQEGA</sequence>
<proteinExistence type="predicted"/>
<name>A0A940X182_9GAMM</name>
<dbReference type="Proteomes" id="UP000673447">
    <property type="component" value="Unassembled WGS sequence"/>
</dbReference>
<evidence type="ECO:0000313" key="1">
    <source>
        <dbReference type="EMBL" id="MBP3983287.1"/>
    </source>
</evidence>
<dbReference type="AlphaFoldDB" id="A0A940X182"/>
<accession>A0A940X182</accession>
<protein>
    <submittedName>
        <fullName evidence="1">Uncharacterized protein</fullName>
    </submittedName>
</protein>
<keyword evidence="2" id="KW-1185">Reference proteome</keyword>
<reference evidence="1" key="1">
    <citation type="journal article" date="2016" name="Int. J. Syst. Evol. Microbiol.">
        <title>Pseudoxanthomonas helianthi sp. nov., isolated from roots of Jerusalem artichoke (Helianthus tuberosus).</title>
        <authorList>
            <person name="Kittiwongwattana C."/>
            <person name="Thawai C."/>
        </authorList>
    </citation>
    <scope>NUCLEOTIDE SEQUENCE</scope>
    <source>
        <strain evidence="1">110414</strain>
    </source>
</reference>
<gene>
    <name evidence="1" type="ORF">J5837_02525</name>
</gene>
<evidence type="ECO:0000313" key="2">
    <source>
        <dbReference type="Proteomes" id="UP000673447"/>
    </source>
</evidence>
<dbReference type="RefSeq" id="WP_210535145.1">
    <property type="nucleotide sequence ID" value="NZ_JAGKTC010000001.1"/>
</dbReference>
<organism evidence="1 2">
    <name type="scientific">Pseudoxanthomonas helianthi</name>
    <dbReference type="NCBI Taxonomy" id="1453541"/>
    <lineage>
        <taxon>Bacteria</taxon>
        <taxon>Pseudomonadati</taxon>
        <taxon>Pseudomonadota</taxon>
        <taxon>Gammaproteobacteria</taxon>
        <taxon>Lysobacterales</taxon>
        <taxon>Lysobacteraceae</taxon>
        <taxon>Pseudoxanthomonas</taxon>
    </lineage>
</organism>
<comment type="caution">
    <text evidence="1">The sequence shown here is derived from an EMBL/GenBank/DDBJ whole genome shotgun (WGS) entry which is preliminary data.</text>
</comment>
<reference evidence="1" key="2">
    <citation type="submission" date="2021-03" db="EMBL/GenBank/DDBJ databases">
        <authorList>
            <person name="Cao W."/>
        </authorList>
    </citation>
    <scope>NUCLEOTIDE SEQUENCE</scope>
    <source>
        <strain evidence="1">110414</strain>
    </source>
</reference>